<dbReference type="AlphaFoldDB" id="A0A0B2PQS6"/>
<name>A0A0B2PQS6_GLYSO</name>
<evidence type="ECO:0000313" key="8">
    <source>
        <dbReference type="EMBL" id="RZB81509.1"/>
    </source>
</evidence>
<evidence type="ECO:0000259" key="6">
    <source>
        <dbReference type="Pfam" id="PF08100"/>
    </source>
</evidence>
<dbReference type="Proteomes" id="UP000289340">
    <property type="component" value="Chromosome 11"/>
</dbReference>
<dbReference type="InterPro" id="IPR016461">
    <property type="entry name" value="COMT-like"/>
</dbReference>
<keyword evidence="1 7" id="KW-0489">Methyltransferase</keyword>
<dbReference type="InterPro" id="IPR012967">
    <property type="entry name" value="COMT_dimerisation"/>
</dbReference>
<dbReference type="Gramene" id="XM_028331727.1">
    <property type="protein sequence ID" value="XP_028187528.1"/>
    <property type="gene ID" value="LOC114374126"/>
</dbReference>
<evidence type="ECO:0000256" key="3">
    <source>
        <dbReference type="ARBA" id="ARBA00022691"/>
    </source>
</evidence>
<dbReference type="InterPro" id="IPR029063">
    <property type="entry name" value="SAM-dependent_MTases_sf"/>
</dbReference>
<dbReference type="EMBL" id="QZWG01000011">
    <property type="protein sequence ID" value="RZB81509.1"/>
    <property type="molecule type" value="Genomic_DNA"/>
</dbReference>
<dbReference type="PIRSF" id="PIRSF005739">
    <property type="entry name" value="O-mtase"/>
    <property type="match status" value="1"/>
</dbReference>
<evidence type="ECO:0000313" key="10">
    <source>
        <dbReference type="Proteomes" id="UP000289340"/>
    </source>
</evidence>
<reference evidence="8 10" key="2">
    <citation type="submission" date="2018-09" db="EMBL/GenBank/DDBJ databases">
        <title>A high-quality reference genome of wild soybean provides a powerful tool to mine soybean genomes.</title>
        <authorList>
            <person name="Xie M."/>
            <person name="Chung C.Y.L."/>
            <person name="Li M.-W."/>
            <person name="Wong F.-L."/>
            <person name="Chan T.-F."/>
            <person name="Lam H.-M."/>
        </authorList>
    </citation>
    <scope>NUCLEOTIDE SEQUENCE [LARGE SCALE GENOMIC DNA]</scope>
    <source>
        <strain evidence="10">cv. W05</strain>
        <tissue evidence="8">Hypocotyl of etiolated seedlings</tissue>
    </source>
</reference>
<dbReference type="FunFam" id="3.40.50.150:FF:000206">
    <property type="entry name" value="O-methyltransferase ZRP4"/>
    <property type="match status" value="1"/>
</dbReference>
<evidence type="ECO:0000313" key="7">
    <source>
        <dbReference type="EMBL" id="KHN09952.1"/>
    </source>
</evidence>
<dbReference type="GO" id="GO:0046983">
    <property type="term" value="F:protein dimerization activity"/>
    <property type="evidence" value="ECO:0007669"/>
    <property type="project" value="InterPro"/>
</dbReference>
<protein>
    <submittedName>
        <fullName evidence="7">Isoflavone 4'-O-methyltransferase</fullName>
        <ecNumber evidence="7">2.1.1.-</ecNumber>
    </submittedName>
</protein>
<dbReference type="InterPro" id="IPR036388">
    <property type="entry name" value="WH-like_DNA-bd_sf"/>
</dbReference>
<gene>
    <name evidence="8" type="ORF">D0Y65_030985</name>
    <name evidence="9" type="ORF">D0Y65_030992</name>
    <name evidence="7" type="ORF">glysoja_026852</name>
</gene>
<dbReference type="SMR" id="A0A0B2PQS6"/>
<dbReference type="InterPro" id="IPR036390">
    <property type="entry name" value="WH_DNA-bd_sf"/>
</dbReference>
<keyword evidence="10" id="KW-1185">Reference proteome</keyword>
<evidence type="ECO:0000256" key="1">
    <source>
        <dbReference type="ARBA" id="ARBA00022603"/>
    </source>
</evidence>
<feature type="domain" description="O-methyltransferase dimerisation" evidence="6">
    <location>
        <begin position="22"/>
        <end position="114"/>
    </location>
</feature>
<dbReference type="EMBL" id="QZWG01000011">
    <property type="protein sequence ID" value="RZB81516.1"/>
    <property type="molecule type" value="Genomic_DNA"/>
</dbReference>
<organism evidence="7">
    <name type="scientific">Glycine soja</name>
    <name type="common">Wild soybean</name>
    <dbReference type="NCBI Taxonomy" id="3848"/>
    <lineage>
        <taxon>Eukaryota</taxon>
        <taxon>Viridiplantae</taxon>
        <taxon>Streptophyta</taxon>
        <taxon>Embryophyta</taxon>
        <taxon>Tracheophyta</taxon>
        <taxon>Spermatophyta</taxon>
        <taxon>Magnoliopsida</taxon>
        <taxon>eudicotyledons</taxon>
        <taxon>Gunneridae</taxon>
        <taxon>Pentapetalae</taxon>
        <taxon>rosids</taxon>
        <taxon>fabids</taxon>
        <taxon>Fabales</taxon>
        <taxon>Fabaceae</taxon>
        <taxon>Papilionoideae</taxon>
        <taxon>50 kb inversion clade</taxon>
        <taxon>NPAAA clade</taxon>
        <taxon>indigoferoid/millettioid clade</taxon>
        <taxon>Phaseoleae</taxon>
        <taxon>Glycine</taxon>
        <taxon>Glycine subgen. Soja</taxon>
    </lineage>
</organism>
<evidence type="ECO:0000313" key="9">
    <source>
        <dbReference type="EMBL" id="RZB81516.1"/>
    </source>
</evidence>
<dbReference type="SUPFAM" id="SSF53335">
    <property type="entry name" value="S-adenosyl-L-methionine-dependent methyltransferases"/>
    <property type="match status" value="1"/>
</dbReference>
<dbReference type="PROSITE" id="PS51683">
    <property type="entry name" value="SAM_OMT_II"/>
    <property type="match status" value="1"/>
</dbReference>
<keyword evidence="2 7" id="KW-0808">Transferase</keyword>
<accession>A0A0B2PQS6</accession>
<dbReference type="GO" id="GO:0032259">
    <property type="term" value="P:methylation"/>
    <property type="evidence" value="ECO:0007669"/>
    <property type="project" value="UniProtKB-KW"/>
</dbReference>
<dbReference type="InterPro" id="IPR001077">
    <property type="entry name" value="COMT_C"/>
</dbReference>
<evidence type="ECO:0000256" key="2">
    <source>
        <dbReference type="ARBA" id="ARBA00022679"/>
    </source>
</evidence>
<dbReference type="Pfam" id="PF00891">
    <property type="entry name" value="Methyltransf_2"/>
    <property type="match status" value="1"/>
</dbReference>
<reference evidence="7" key="1">
    <citation type="submission" date="2014-07" db="EMBL/GenBank/DDBJ databases">
        <title>Identification of a novel salt tolerance gene in wild soybean by whole-genome sequencing.</title>
        <authorList>
            <person name="Lam H.-M."/>
            <person name="Qi X."/>
            <person name="Li M.-W."/>
            <person name="Liu X."/>
            <person name="Xie M."/>
            <person name="Ni M."/>
            <person name="Xu X."/>
        </authorList>
    </citation>
    <scope>NUCLEOTIDE SEQUENCE [LARGE SCALE GENOMIC DNA]</scope>
    <source>
        <tissue evidence="7">Root</tissue>
    </source>
</reference>
<evidence type="ECO:0000256" key="4">
    <source>
        <dbReference type="PIRSR" id="PIRSR005739-1"/>
    </source>
</evidence>
<dbReference type="Gene3D" id="1.10.10.10">
    <property type="entry name" value="Winged helix-like DNA-binding domain superfamily/Winged helix DNA-binding domain"/>
    <property type="match status" value="1"/>
</dbReference>
<dbReference type="Gramene" id="XM_028331700.1">
    <property type="protein sequence ID" value="XP_028187501.1"/>
    <property type="gene ID" value="LOC114374101"/>
</dbReference>
<dbReference type="GO" id="GO:0030746">
    <property type="term" value="F:isoflavone 4'-O-methyltransferase activity"/>
    <property type="evidence" value="ECO:0007669"/>
    <property type="project" value="UniProtKB-ARBA"/>
</dbReference>
<feature type="active site" description="Proton acceptor" evidence="4">
    <location>
        <position position="269"/>
    </location>
</feature>
<dbReference type="Proteomes" id="UP000053555">
    <property type="component" value="Unassembled WGS sequence"/>
</dbReference>
<dbReference type="Gene3D" id="3.40.50.150">
    <property type="entry name" value="Vaccinia Virus protein VP39"/>
    <property type="match status" value="1"/>
</dbReference>
<dbReference type="GO" id="GO:0009701">
    <property type="term" value="P:isoflavonoid phytoalexin biosynthetic process"/>
    <property type="evidence" value="ECO:0007669"/>
    <property type="project" value="UniProtKB-ARBA"/>
</dbReference>
<dbReference type="FunFam" id="1.10.10.10:FF:000213">
    <property type="entry name" value="Coniferyl alcohol 9-O-methyltransferase"/>
    <property type="match status" value="1"/>
</dbReference>
<proteinExistence type="predicted"/>
<dbReference type="EC" id="2.1.1.-" evidence="7"/>
<dbReference type="EMBL" id="KN664917">
    <property type="protein sequence ID" value="KHN09952.1"/>
    <property type="molecule type" value="Genomic_DNA"/>
</dbReference>
<dbReference type="Pfam" id="PF08100">
    <property type="entry name" value="Dimerisation"/>
    <property type="match status" value="1"/>
</dbReference>
<keyword evidence="3" id="KW-0949">S-adenosyl-L-methionine</keyword>
<sequence length="365" mass="40670">MVFCGNSTEESELHHAQIHLYKHVYNFVSSMALKSAMELGIADVIHSHGKPMTISELSSALKLHPSKVSVLQRFLRLLTHNGFFAKTILPSKNGVEGGEEIAYALTPPSKLLIRNKSICLAPIVKGALHSSSLDMWHSSKKWFSEDKELTLYESATGESFWDFLNKTTESDTLGMFQDAMAADSKVFKLALEECKHVFEGLGSLVDVGGGTGVVTRLISETFPHLKCTVFDQPQVVANLTGNENLNFVGGDMFKSIPSADAVLLKWVLHDWNDELSVKILKNCKEAISGKGKEGKVIIIDIAIDEVGDDREMTELKLDYDLVMLTMFNGKEREKKEWEKLIYEAGFSNYKIIPICGFKSLIEVYP</sequence>
<dbReference type="SUPFAM" id="SSF46785">
    <property type="entry name" value="Winged helix' DNA-binding domain"/>
    <property type="match status" value="1"/>
</dbReference>
<feature type="domain" description="O-methyltransferase C-terminal" evidence="5">
    <location>
        <begin position="136"/>
        <end position="347"/>
    </location>
</feature>
<evidence type="ECO:0000259" key="5">
    <source>
        <dbReference type="Pfam" id="PF00891"/>
    </source>
</evidence>
<dbReference type="PANTHER" id="PTHR11746">
    <property type="entry name" value="O-METHYLTRANSFERASE"/>
    <property type="match status" value="1"/>
</dbReference>
<dbReference type="GO" id="GO:0008171">
    <property type="term" value="F:O-methyltransferase activity"/>
    <property type="evidence" value="ECO:0007669"/>
    <property type="project" value="InterPro"/>
</dbReference>